<keyword evidence="3" id="KW-1185">Reference proteome</keyword>
<feature type="compositionally biased region" description="Polar residues" evidence="1">
    <location>
        <begin position="365"/>
        <end position="378"/>
    </location>
</feature>
<organism evidence="2 3">
    <name type="scientific">Trichoderma longibrachiatum ATCC 18648</name>
    <dbReference type="NCBI Taxonomy" id="983965"/>
    <lineage>
        <taxon>Eukaryota</taxon>
        <taxon>Fungi</taxon>
        <taxon>Dikarya</taxon>
        <taxon>Ascomycota</taxon>
        <taxon>Pezizomycotina</taxon>
        <taxon>Sordariomycetes</taxon>
        <taxon>Hypocreomycetidae</taxon>
        <taxon>Hypocreales</taxon>
        <taxon>Hypocreaceae</taxon>
        <taxon>Trichoderma</taxon>
    </lineage>
</organism>
<gene>
    <name evidence="2" type="ORF">M440DRAFT_1382567</name>
</gene>
<feature type="region of interest" description="Disordered" evidence="1">
    <location>
        <begin position="80"/>
        <end position="106"/>
    </location>
</feature>
<reference evidence="2 3" key="1">
    <citation type="submission" date="2016-07" db="EMBL/GenBank/DDBJ databases">
        <title>Multiple horizontal gene transfer events from other fungi enriched the ability of initially mycotrophic Trichoderma (Ascomycota) to feed on dead plant biomass.</title>
        <authorList>
            <consortium name="DOE Joint Genome Institute"/>
            <person name="Aerts A."/>
            <person name="Atanasova L."/>
            <person name="Chenthamara K."/>
            <person name="Zhang J."/>
            <person name="Grujic M."/>
            <person name="Henrissat B."/>
            <person name="Kuo A."/>
            <person name="Salamov A."/>
            <person name="Lipzen A."/>
            <person name="Labutti K."/>
            <person name="Barry K."/>
            <person name="Miao Y."/>
            <person name="Rahimi M.J."/>
            <person name="Shen Q."/>
            <person name="Grigoriev I.V."/>
            <person name="Kubicek C.P."/>
            <person name="Druzhinina I.S."/>
        </authorList>
    </citation>
    <scope>NUCLEOTIDE SEQUENCE [LARGE SCALE GENOMIC DNA]</scope>
    <source>
        <strain evidence="2 3">ATCC 18648</strain>
    </source>
</reference>
<dbReference type="InterPro" id="IPR036397">
    <property type="entry name" value="RNaseH_sf"/>
</dbReference>
<dbReference type="OrthoDB" id="3548481at2759"/>
<dbReference type="InterPro" id="IPR012337">
    <property type="entry name" value="RNaseH-like_sf"/>
</dbReference>
<proteinExistence type="predicted"/>
<evidence type="ECO:0000256" key="1">
    <source>
        <dbReference type="SAM" id="MobiDB-lite"/>
    </source>
</evidence>
<dbReference type="STRING" id="983965.A0A2T4BVW7"/>
<dbReference type="EMBL" id="KZ679138">
    <property type="protein sequence ID" value="PTB73452.1"/>
    <property type="molecule type" value="Genomic_DNA"/>
</dbReference>
<dbReference type="SUPFAM" id="SSF53098">
    <property type="entry name" value="Ribonuclease H-like"/>
    <property type="match status" value="1"/>
</dbReference>
<sequence length="386" mass="42879">MMCRFAPRRKGCIEIASRHVNIRLRSLRTMTNAINTHQTSAPTRSLQRCISYKVETRRHCVLWGSRLLGSLTSHKFCTQTTIQSEAPSPKDNSEPTRVRLGSHGTKDDRDKALLQEAIGYADSLKANRGEDGFLEEKNNLSLTPELGFCGRVYIAPKYRAIDRAKTIVKENSDYHHFIFFVDGSLLPRTDAVSGSVVTCTGTAVVYKPLEPNQPWVERVFVPSKCERGSDWIEVIALLNGLKVAAVETDLFRRCDPGDSDDTVARLKATIFSDCTSALQLLVKLQSKTVAKSRLLEDPVVRELIAMSQYLHRRGVAVELRWVPGHSQIEGNTYANGAAQYAARHPEIGAILEERLQVTVEVPPNTAESHASPQNSSQKNKPEAGGK</sequence>
<evidence type="ECO:0000313" key="3">
    <source>
        <dbReference type="Proteomes" id="UP000240760"/>
    </source>
</evidence>
<accession>A0A2T4BVW7</accession>
<evidence type="ECO:0000313" key="2">
    <source>
        <dbReference type="EMBL" id="PTB73452.1"/>
    </source>
</evidence>
<protein>
    <submittedName>
        <fullName evidence="2">Uncharacterized protein</fullName>
    </submittedName>
</protein>
<feature type="region of interest" description="Disordered" evidence="1">
    <location>
        <begin position="361"/>
        <end position="386"/>
    </location>
</feature>
<dbReference type="AlphaFoldDB" id="A0A2T4BVW7"/>
<dbReference type="Gene3D" id="3.30.420.10">
    <property type="entry name" value="Ribonuclease H-like superfamily/Ribonuclease H"/>
    <property type="match status" value="1"/>
</dbReference>
<name>A0A2T4BVW7_TRILO</name>
<dbReference type="GO" id="GO:0003676">
    <property type="term" value="F:nucleic acid binding"/>
    <property type="evidence" value="ECO:0007669"/>
    <property type="project" value="InterPro"/>
</dbReference>
<dbReference type="Proteomes" id="UP000240760">
    <property type="component" value="Unassembled WGS sequence"/>
</dbReference>